<dbReference type="InterPro" id="IPR011051">
    <property type="entry name" value="RmlC_Cupin_sf"/>
</dbReference>
<dbReference type="AlphaFoldDB" id="A0A381TXD5"/>
<dbReference type="InterPro" id="IPR025979">
    <property type="entry name" value="ChrR-like_cupin_dom"/>
</dbReference>
<dbReference type="EMBL" id="UINC01005338">
    <property type="protein sequence ID" value="SVA20686.1"/>
    <property type="molecule type" value="Genomic_DNA"/>
</dbReference>
<reference evidence="2" key="1">
    <citation type="submission" date="2018-05" db="EMBL/GenBank/DDBJ databases">
        <authorList>
            <person name="Lanie J.A."/>
            <person name="Ng W.-L."/>
            <person name="Kazmierczak K.M."/>
            <person name="Andrzejewski T.M."/>
            <person name="Davidsen T.M."/>
            <person name="Wayne K.J."/>
            <person name="Tettelin H."/>
            <person name="Glass J.I."/>
            <person name="Rusch D."/>
            <person name="Podicherti R."/>
            <person name="Tsui H.-C.T."/>
            <person name="Winkler M.E."/>
        </authorList>
    </citation>
    <scope>NUCLEOTIDE SEQUENCE</scope>
</reference>
<sequence>VQFEPESSSSLHKHKGYEEFYVIDGELIDDDGKVFKKGDYIKFEKGTKHSSYSKTGCTLLVILYAGTNELNG</sequence>
<evidence type="ECO:0000313" key="2">
    <source>
        <dbReference type="EMBL" id="SVA20686.1"/>
    </source>
</evidence>
<accession>A0A381TXD5</accession>
<dbReference type="Gene3D" id="2.60.120.10">
    <property type="entry name" value="Jelly Rolls"/>
    <property type="match status" value="1"/>
</dbReference>
<dbReference type="SUPFAM" id="SSF51182">
    <property type="entry name" value="RmlC-like cupins"/>
    <property type="match status" value="1"/>
</dbReference>
<gene>
    <name evidence="2" type="ORF">METZ01_LOCUS73540</name>
</gene>
<evidence type="ECO:0000259" key="1">
    <source>
        <dbReference type="Pfam" id="PF12973"/>
    </source>
</evidence>
<protein>
    <recommendedName>
        <fullName evidence="1">ChrR-like cupin domain-containing protein</fullName>
    </recommendedName>
</protein>
<dbReference type="InterPro" id="IPR014710">
    <property type="entry name" value="RmlC-like_jellyroll"/>
</dbReference>
<feature type="non-terminal residue" evidence="2">
    <location>
        <position position="1"/>
    </location>
</feature>
<proteinExistence type="predicted"/>
<dbReference type="Pfam" id="PF12973">
    <property type="entry name" value="Cupin_7"/>
    <property type="match status" value="1"/>
</dbReference>
<name>A0A381TXD5_9ZZZZ</name>
<feature type="domain" description="ChrR-like cupin" evidence="1">
    <location>
        <begin position="1"/>
        <end position="62"/>
    </location>
</feature>
<organism evidence="2">
    <name type="scientific">marine metagenome</name>
    <dbReference type="NCBI Taxonomy" id="408172"/>
    <lineage>
        <taxon>unclassified sequences</taxon>
        <taxon>metagenomes</taxon>
        <taxon>ecological metagenomes</taxon>
    </lineage>
</organism>